<dbReference type="OrthoDB" id="5421909at2759"/>
<dbReference type="InterPro" id="IPR008972">
    <property type="entry name" value="Cupredoxin"/>
</dbReference>
<accession>A0A167A5V8</accession>
<dbReference type="SUPFAM" id="SSF49503">
    <property type="entry name" value="Cupredoxins"/>
    <property type="match status" value="1"/>
</dbReference>
<dbReference type="EMBL" id="LFIW01002023">
    <property type="protein sequence ID" value="KZL79755.1"/>
    <property type="molecule type" value="Genomic_DNA"/>
</dbReference>
<protein>
    <submittedName>
        <fullName evidence="3">Extracellular serine-rich protein</fullName>
    </submittedName>
</protein>
<evidence type="ECO:0000256" key="2">
    <source>
        <dbReference type="SAM" id="SignalP"/>
    </source>
</evidence>
<feature type="region of interest" description="Disordered" evidence="1">
    <location>
        <begin position="208"/>
        <end position="265"/>
    </location>
</feature>
<sequence>MRFNSAWALMAAATVGAMPQPVSKRDPFPPDGTIVGGVPHRPFRIRRQEPAAPATPQGNQLIPVVVGGAQDTFVPNLIQAQVGDVVQFQFSNGNHTVTQSAEGSACQPLQAQNPAAIHSGHIPFQDGQAMVGTFNMPVTSTEPMFLYCATGPHCQEGQVLVINPTNANQVVQYSKLAAAAKDNVDGTTVSGGAVGQIPLANAAFVPAPAEQGGGGGGGAPGGGAPPAAAPAVPAASPANPAQDPAAAPPAEAPAAPAGTPAAPAA</sequence>
<reference evidence="3 4" key="1">
    <citation type="submission" date="2015-06" db="EMBL/GenBank/DDBJ databases">
        <title>Survival trade-offs in plant roots during colonization by closely related pathogenic and mutualistic fungi.</title>
        <authorList>
            <person name="Hacquard S."/>
            <person name="Kracher B."/>
            <person name="Hiruma K."/>
            <person name="Weinman A."/>
            <person name="Muench P."/>
            <person name="Garrido Oter R."/>
            <person name="Ver Loren van Themaat E."/>
            <person name="Dallerey J.-F."/>
            <person name="Damm U."/>
            <person name="Henrissat B."/>
            <person name="Lespinet O."/>
            <person name="Thon M."/>
            <person name="Kemen E."/>
            <person name="McHardy A.C."/>
            <person name="Schulze-Lefert P."/>
            <person name="O'Connell R.J."/>
        </authorList>
    </citation>
    <scope>NUCLEOTIDE SEQUENCE [LARGE SCALE GENOMIC DNA]</scope>
    <source>
        <strain evidence="3 4">MAFF 238704</strain>
    </source>
</reference>
<gene>
    <name evidence="3" type="ORF">CI238_02098</name>
</gene>
<feature type="chain" id="PRO_5010451872" evidence="2">
    <location>
        <begin position="25"/>
        <end position="265"/>
    </location>
</feature>
<dbReference type="InterPro" id="IPR052953">
    <property type="entry name" value="Ser-rich/MCO-related"/>
</dbReference>
<dbReference type="CDD" id="cd00920">
    <property type="entry name" value="Cupredoxin"/>
    <property type="match status" value="1"/>
</dbReference>
<keyword evidence="4" id="KW-1185">Reference proteome</keyword>
<dbReference type="Proteomes" id="UP000076584">
    <property type="component" value="Unassembled WGS sequence"/>
</dbReference>
<feature type="compositionally biased region" description="Gly residues" evidence="1">
    <location>
        <begin position="211"/>
        <end position="224"/>
    </location>
</feature>
<dbReference type="Gene3D" id="2.60.40.420">
    <property type="entry name" value="Cupredoxins - blue copper proteins"/>
    <property type="match status" value="1"/>
</dbReference>
<dbReference type="AlphaFoldDB" id="A0A167A5V8"/>
<dbReference type="PANTHER" id="PTHR34883">
    <property type="entry name" value="SERINE-RICH PROTEIN, PUTATIVE-RELATED-RELATED"/>
    <property type="match status" value="1"/>
</dbReference>
<evidence type="ECO:0000313" key="4">
    <source>
        <dbReference type="Proteomes" id="UP000076584"/>
    </source>
</evidence>
<evidence type="ECO:0000256" key="1">
    <source>
        <dbReference type="SAM" id="MobiDB-lite"/>
    </source>
</evidence>
<keyword evidence="2" id="KW-0732">Signal</keyword>
<feature type="signal peptide" evidence="2">
    <location>
        <begin position="1"/>
        <end position="24"/>
    </location>
</feature>
<comment type="caution">
    <text evidence="3">The sequence shown here is derived from an EMBL/GenBank/DDBJ whole genome shotgun (WGS) entry which is preliminary data.</text>
</comment>
<proteinExistence type="predicted"/>
<dbReference type="PANTHER" id="PTHR34883:SF17">
    <property type="entry name" value="CUPREDOXIN"/>
    <property type="match status" value="1"/>
</dbReference>
<feature type="compositionally biased region" description="Low complexity" evidence="1">
    <location>
        <begin position="225"/>
        <end position="245"/>
    </location>
</feature>
<feature type="compositionally biased region" description="Low complexity" evidence="1">
    <location>
        <begin position="252"/>
        <end position="265"/>
    </location>
</feature>
<organism evidence="3 4">
    <name type="scientific">Colletotrichum incanum</name>
    <name type="common">Soybean anthracnose fungus</name>
    <dbReference type="NCBI Taxonomy" id="1573173"/>
    <lineage>
        <taxon>Eukaryota</taxon>
        <taxon>Fungi</taxon>
        <taxon>Dikarya</taxon>
        <taxon>Ascomycota</taxon>
        <taxon>Pezizomycotina</taxon>
        <taxon>Sordariomycetes</taxon>
        <taxon>Hypocreomycetidae</taxon>
        <taxon>Glomerellales</taxon>
        <taxon>Glomerellaceae</taxon>
        <taxon>Colletotrichum</taxon>
        <taxon>Colletotrichum spaethianum species complex</taxon>
    </lineage>
</organism>
<name>A0A167A5V8_COLIC</name>
<evidence type="ECO:0000313" key="3">
    <source>
        <dbReference type="EMBL" id="KZL79755.1"/>
    </source>
</evidence>